<dbReference type="PANTHER" id="PTHR10502">
    <property type="entry name" value="ANNEXIN"/>
    <property type="match status" value="1"/>
</dbReference>
<accession>A0A9W9KSA0</accession>
<keyword evidence="3" id="KW-1185">Reference proteome</keyword>
<dbReference type="EMBL" id="JAPQKH010000001">
    <property type="protein sequence ID" value="KAJ5116255.1"/>
    <property type="molecule type" value="Genomic_DNA"/>
</dbReference>
<feature type="compositionally biased region" description="Polar residues" evidence="1">
    <location>
        <begin position="360"/>
        <end position="376"/>
    </location>
</feature>
<evidence type="ECO:0008006" key="4">
    <source>
        <dbReference type="Google" id="ProtNLM"/>
    </source>
</evidence>
<dbReference type="Gene3D" id="1.10.220.10">
    <property type="entry name" value="Annexin"/>
    <property type="match status" value="3"/>
</dbReference>
<feature type="compositionally biased region" description="Low complexity" evidence="1">
    <location>
        <begin position="266"/>
        <end position="276"/>
    </location>
</feature>
<proteinExistence type="predicted"/>
<dbReference type="PANTHER" id="PTHR10502:SF107">
    <property type="entry name" value="ANNEXIN ANXC4 (AFU_ORTHOLOGUE AFUA_3G07020)"/>
    <property type="match status" value="1"/>
</dbReference>
<dbReference type="GO" id="GO:0012506">
    <property type="term" value="C:vesicle membrane"/>
    <property type="evidence" value="ECO:0007669"/>
    <property type="project" value="TreeGrafter"/>
</dbReference>
<feature type="region of interest" description="Disordered" evidence="1">
    <location>
        <begin position="360"/>
        <end position="601"/>
    </location>
</feature>
<sequence>MSLQVNDPRSRSRSPGRTHERSRSRSRSVSRDPRSAPETLSVAPSSSRQRSRSPGVVELSRNGNGNGPSNSSSRKKYDSDEEAEIERQYMAMKESRARERERGREAEDRDARNANSTRTQPQPPRSPARYDLPRDREYDRYEHSDDEKDLRPIQPPRPSYTQSQSQSQAPPPQPPRPPPSPARNGFGIGLGRGRGRRDSSSSEDSVDDDLAYGDTLGSHPSYARPGKFQYAAPGQMNSREPPRPSRQTDWASVPECEWPGFVPPINTNVNTNTNTTQGDAMPGAFPGSVPGAFPTHAPASTYAEAPGTAAPSFPPMQYANLNSGQAQSPAQGHARSLSGQAGYAQPMTYQYAQVDPNVRYTSKATPKPSYTASPEAQFSKLASDPYAHSRSQSQSQSQVHGQGQGQSQGHYAKQPEQPIYPYKYSHEPQFGDKAPPPPSPRALPQEQKYVEITPGGGRRPHSHSLSVSTNNLAVAGAPALGQHPPASPLLEPYHGTYQSMSPMPSPIVIPSVRDDDISDLEPLDGDSGSDSRRRKKHTRTKSSTSEKDRDRERDRDRESRHRNSKELLMIERDSDRDRRRSSSKVRHSTSNRDSNSSLTHRDIEKDSSLVLISPTTGRKRVSFYDADADAESMQSALNHTRNIDNKTIIQVLPRLTSDEILLLRSEYKNRVKVHGKGINLAKHLRLKLGASSFGKVAYATALGRWESEAYWANCYYQAGTSRRELLIESLIGRSNGAIREIKACFRDSRYENSLEKCMRSELKADKFRVAVLLALEERRMDEREPLDHRLVRQDISDLHRALVSRDGGETAMIHIIVLRSDAHLREVLRAYEGVYGHNFAKAMIAKSRNLVGETLAHILNGAINRPMRDALLLHQALRESKSGRERSELLISRLVRLHWEPRHFEQVKIDYRRRYGERIEEAIAEEVLTSSNGGEWGEFCIELVHSSAA</sequence>
<dbReference type="GO" id="GO:0005509">
    <property type="term" value="F:calcium ion binding"/>
    <property type="evidence" value="ECO:0007669"/>
    <property type="project" value="InterPro"/>
</dbReference>
<feature type="compositionally biased region" description="Polar residues" evidence="1">
    <location>
        <begin position="319"/>
        <end position="330"/>
    </location>
</feature>
<dbReference type="SUPFAM" id="SSF47874">
    <property type="entry name" value="Annexin"/>
    <property type="match status" value="1"/>
</dbReference>
<reference evidence="2" key="2">
    <citation type="journal article" date="2023" name="IMA Fungus">
        <title>Comparative genomic study of the Penicillium genus elucidates a diverse pangenome and 15 lateral gene transfer events.</title>
        <authorList>
            <person name="Petersen C."/>
            <person name="Sorensen T."/>
            <person name="Nielsen M.R."/>
            <person name="Sondergaard T.E."/>
            <person name="Sorensen J.L."/>
            <person name="Fitzpatrick D.A."/>
            <person name="Frisvad J.C."/>
            <person name="Nielsen K.L."/>
        </authorList>
    </citation>
    <scope>NUCLEOTIDE SEQUENCE</scope>
    <source>
        <strain evidence="2">IBT 30069</strain>
    </source>
</reference>
<dbReference type="InterPro" id="IPR037104">
    <property type="entry name" value="Annexin_sf"/>
</dbReference>
<feature type="compositionally biased region" description="Low complexity" evidence="1">
    <location>
        <begin position="388"/>
        <end position="410"/>
    </location>
</feature>
<comment type="caution">
    <text evidence="2">The sequence shown here is derived from an EMBL/GenBank/DDBJ whole genome shotgun (WGS) entry which is preliminary data.</text>
</comment>
<feature type="compositionally biased region" description="Basic and acidic residues" evidence="1">
    <location>
        <begin position="93"/>
        <end position="112"/>
    </location>
</feature>
<feature type="compositionally biased region" description="Low complexity" evidence="1">
    <location>
        <begin position="499"/>
        <end position="511"/>
    </location>
</feature>
<feature type="compositionally biased region" description="Basic and acidic residues" evidence="1">
    <location>
        <begin position="17"/>
        <end position="35"/>
    </location>
</feature>
<dbReference type="AlphaFoldDB" id="A0A9W9KSA0"/>
<evidence type="ECO:0000313" key="2">
    <source>
        <dbReference type="EMBL" id="KAJ5116255.1"/>
    </source>
</evidence>
<name>A0A9W9KSA0_9EURO</name>
<feature type="region of interest" description="Disordered" evidence="1">
    <location>
        <begin position="1"/>
        <end position="341"/>
    </location>
</feature>
<dbReference type="Proteomes" id="UP001149165">
    <property type="component" value="Unassembled WGS sequence"/>
</dbReference>
<protein>
    <recommendedName>
        <fullName evidence="4">Annexin</fullName>
    </recommendedName>
</protein>
<dbReference type="GO" id="GO:0005544">
    <property type="term" value="F:calcium-dependent phospholipid binding"/>
    <property type="evidence" value="ECO:0007669"/>
    <property type="project" value="InterPro"/>
</dbReference>
<reference evidence="2" key="1">
    <citation type="submission" date="2022-11" db="EMBL/GenBank/DDBJ databases">
        <authorList>
            <person name="Petersen C."/>
        </authorList>
    </citation>
    <scope>NUCLEOTIDE SEQUENCE</scope>
    <source>
        <strain evidence="2">IBT 30069</strain>
    </source>
</reference>
<dbReference type="GO" id="GO:0001786">
    <property type="term" value="F:phosphatidylserine binding"/>
    <property type="evidence" value="ECO:0007669"/>
    <property type="project" value="TreeGrafter"/>
</dbReference>
<dbReference type="GO" id="GO:0005737">
    <property type="term" value="C:cytoplasm"/>
    <property type="evidence" value="ECO:0007669"/>
    <property type="project" value="TreeGrafter"/>
</dbReference>
<feature type="compositionally biased region" description="Polar residues" evidence="1">
    <location>
        <begin position="463"/>
        <end position="472"/>
    </location>
</feature>
<dbReference type="GO" id="GO:0005886">
    <property type="term" value="C:plasma membrane"/>
    <property type="evidence" value="ECO:0007669"/>
    <property type="project" value="TreeGrafter"/>
</dbReference>
<organism evidence="2 3">
    <name type="scientific">Penicillium angulare</name>
    <dbReference type="NCBI Taxonomy" id="116970"/>
    <lineage>
        <taxon>Eukaryota</taxon>
        <taxon>Fungi</taxon>
        <taxon>Dikarya</taxon>
        <taxon>Ascomycota</taxon>
        <taxon>Pezizomycotina</taxon>
        <taxon>Eurotiomycetes</taxon>
        <taxon>Eurotiomycetidae</taxon>
        <taxon>Eurotiales</taxon>
        <taxon>Aspergillaceae</taxon>
        <taxon>Penicillium</taxon>
    </lineage>
</organism>
<dbReference type="GO" id="GO:0005634">
    <property type="term" value="C:nucleus"/>
    <property type="evidence" value="ECO:0007669"/>
    <property type="project" value="TreeGrafter"/>
</dbReference>
<evidence type="ECO:0000256" key="1">
    <source>
        <dbReference type="SAM" id="MobiDB-lite"/>
    </source>
</evidence>
<feature type="compositionally biased region" description="Pro residues" evidence="1">
    <location>
        <begin position="169"/>
        <end position="181"/>
    </location>
</feature>
<gene>
    <name evidence="2" type="ORF">N7456_000603</name>
</gene>
<feature type="compositionally biased region" description="Basic and acidic residues" evidence="1">
    <location>
        <begin position="544"/>
        <end position="580"/>
    </location>
</feature>
<evidence type="ECO:0000313" key="3">
    <source>
        <dbReference type="Proteomes" id="UP001149165"/>
    </source>
</evidence>
<dbReference type="OrthoDB" id="2134400at2759"/>
<feature type="compositionally biased region" description="Low complexity" evidence="1">
    <location>
        <begin position="159"/>
        <end position="168"/>
    </location>
</feature>
<feature type="compositionally biased region" description="Basic and acidic residues" evidence="1">
    <location>
        <begin position="131"/>
        <end position="151"/>
    </location>
</feature>